<dbReference type="Pfam" id="PF06319">
    <property type="entry name" value="MmcB-like"/>
    <property type="match status" value="1"/>
</dbReference>
<dbReference type="STRING" id="1189325.SAMN04488119_10739"/>
<reference evidence="1 2" key="1">
    <citation type="submission" date="2016-12" db="EMBL/GenBank/DDBJ databases">
        <authorList>
            <person name="Song W.-J."/>
            <person name="Kurnit D.M."/>
        </authorList>
    </citation>
    <scope>NUCLEOTIDE SEQUENCE [LARGE SCALE GENOMIC DNA]</scope>
    <source>
        <strain evidence="1 2">CGMCC 1.10808</strain>
    </source>
</reference>
<dbReference type="SUPFAM" id="SSF52980">
    <property type="entry name" value="Restriction endonuclease-like"/>
    <property type="match status" value="1"/>
</dbReference>
<dbReference type="Proteomes" id="UP000184066">
    <property type="component" value="Unassembled WGS sequence"/>
</dbReference>
<organism evidence="1 2">
    <name type="scientific">Oceanicella actignis</name>
    <dbReference type="NCBI Taxonomy" id="1189325"/>
    <lineage>
        <taxon>Bacteria</taxon>
        <taxon>Pseudomonadati</taxon>
        <taxon>Pseudomonadota</taxon>
        <taxon>Alphaproteobacteria</taxon>
        <taxon>Rhodobacterales</taxon>
        <taxon>Paracoccaceae</taxon>
        <taxon>Oceanicella</taxon>
    </lineage>
</organism>
<evidence type="ECO:0000313" key="2">
    <source>
        <dbReference type="Proteomes" id="UP000184066"/>
    </source>
</evidence>
<keyword evidence="2" id="KW-1185">Reference proteome</keyword>
<dbReference type="PIRSF" id="PIRSF031796">
    <property type="entry name" value="UPC031796"/>
    <property type="match status" value="1"/>
</dbReference>
<dbReference type="InterPro" id="IPR011335">
    <property type="entry name" value="Restrct_endonuc-II-like"/>
</dbReference>
<evidence type="ECO:0000313" key="1">
    <source>
        <dbReference type="EMBL" id="SHN70856.1"/>
    </source>
</evidence>
<sequence length="159" mass="17218">MSERMTQDAPPRPGALLARGVCRYMLSAGIAPVTEFAPEARLRADVMGVDARGRIWIVECKSSLADFRADAKWRGYLAWCDLFAFAAPADFPHEALPEDEGLLIADGYGAELIRLPAPRPLPPARRKALTLRLAMAAARRLRAALDPGAAAFDSLSGED</sequence>
<protein>
    <recommendedName>
        <fullName evidence="3">DNA repair protein MmcB-related protein</fullName>
    </recommendedName>
</protein>
<dbReference type="InterPro" id="IPR009394">
    <property type="entry name" value="MmcB-like"/>
</dbReference>
<proteinExistence type="predicted"/>
<evidence type="ECO:0008006" key="3">
    <source>
        <dbReference type="Google" id="ProtNLM"/>
    </source>
</evidence>
<name>A0A1M7TJJ1_9RHOB</name>
<accession>A0A1M7TJJ1</accession>
<gene>
    <name evidence="1" type="ORF">SAMN05216200_10738</name>
</gene>
<dbReference type="AlphaFoldDB" id="A0A1M7TJJ1"/>
<dbReference type="EMBL" id="FRDL01000007">
    <property type="protein sequence ID" value="SHN70856.1"/>
    <property type="molecule type" value="Genomic_DNA"/>
</dbReference>